<protein>
    <submittedName>
        <fullName evidence="1">Uncharacterized protein</fullName>
    </submittedName>
</protein>
<name>A0ACC0W308_9STRA</name>
<dbReference type="EMBL" id="CM047583">
    <property type="protein sequence ID" value="KAI9912837.1"/>
    <property type="molecule type" value="Genomic_DNA"/>
</dbReference>
<comment type="caution">
    <text evidence="1">The sequence shown here is derived from an EMBL/GenBank/DDBJ whole genome shotgun (WGS) entry which is preliminary data.</text>
</comment>
<evidence type="ECO:0000313" key="1">
    <source>
        <dbReference type="EMBL" id="KAI9912837.1"/>
    </source>
</evidence>
<evidence type="ECO:0000313" key="2">
    <source>
        <dbReference type="Proteomes" id="UP001163321"/>
    </source>
</evidence>
<dbReference type="Proteomes" id="UP001163321">
    <property type="component" value="Chromosome 4"/>
</dbReference>
<keyword evidence="2" id="KW-1185">Reference proteome</keyword>
<accession>A0ACC0W308</accession>
<reference evidence="1 2" key="1">
    <citation type="journal article" date="2022" name="bioRxiv">
        <title>The genome of the oomycete Peronosclerospora sorghi, a cosmopolitan pathogen of maize and sorghum, is inflated with dispersed pseudogenes.</title>
        <authorList>
            <person name="Fletcher K."/>
            <person name="Martin F."/>
            <person name="Isakeit T."/>
            <person name="Cavanaugh K."/>
            <person name="Magill C."/>
            <person name="Michelmore R."/>
        </authorList>
    </citation>
    <scope>NUCLEOTIDE SEQUENCE [LARGE SCALE GENOMIC DNA]</scope>
    <source>
        <strain evidence="1">P6</strain>
    </source>
</reference>
<gene>
    <name evidence="1" type="ORF">PsorP6_006096</name>
</gene>
<organism evidence="1 2">
    <name type="scientific">Peronosclerospora sorghi</name>
    <dbReference type="NCBI Taxonomy" id="230839"/>
    <lineage>
        <taxon>Eukaryota</taxon>
        <taxon>Sar</taxon>
        <taxon>Stramenopiles</taxon>
        <taxon>Oomycota</taxon>
        <taxon>Peronosporomycetes</taxon>
        <taxon>Peronosporales</taxon>
        <taxon>Peronosporaceae</taxon>
        <taxon>Peronosclerospora</taxon>
    </lineage>
</organism>
<proteinExistence type="predicted"/>
<sequence length="233" mass="26611">MVLEVPQEEEYDTSDDARDDIASFAESEGYAVTVGNRKMESYGMNATHNHDAAEDLLAYSSARISHASSPWNRCYINKQNVHHQKQAIVQKHEFERSRLLVKHRGPIWSDVMKNVSVFALNKREDFDQHWWIVQPTREPLSSTPQPTPTIDKSLHNIREAHANMGPHQKRLLKQTMASFNVEGIERISDPDIIRTGGRPSNAQNARASGSQNLYRRDPSAFERFELEAGMESQ</sequence>